<comment type="caution">
    <text evidence="1">The sequence shown here is derived from an EMBL/GenBank/DDBJ whole genome shotgun (WGS) entry which is preliminary data.</text>
</comment>
<gene>
    <name evidence="1" type="ORF">AB6A40_009156</name>
</gene>
<dbReference type="EMBL" id="JBGFUD010009317">
    <property type="protein sequence ID" value="MFH4982447.1"/>
    <property type="molecule type" value="Genomic_DNA"/>
</dbReference>
<dbReference type="AlphaFoldDB" id="A0ABD6F096"/>
<evidence type="ECO:0000313" key="2">
    <source>
        <dbReference type="Proteomes" id="UP001608902"/>
    </source>
</evidence>
<dbReference type="Proteomes" id="UP001608902">
    <property type="component" value="Unassembled WGS sequence"/>
</dbReference>
<organism evidence="1 2">
    <name type="scientific">Gnathostoma spinigerum</name>
    <dbReference type="NCBI Taxonomy" id="75299"/>
    <lineage>
        <taxon>Eukaryota</taxon>
        <taxon>Metazoa</taxon>
        <taxon>Ecdysozoa</taxon>
        <taxon>Nematoda</taxon>
        <taxon>Chromadorea</taxon>
        <taxon>Rhabditida</taxon>
        <taxon>Spirurina</taxon>
        <taxon>Gnathostomatomorpha</taxon>
        <taxon>Gnathostomatoidea</taxon>
        <taxon>Gnathostomatidae</taxon>
        <taxon>Gnathostoma</taxon>
    </lineage>
</organism>
<evidence type="ECO:0000313" key="1">
    <source>
        <dbReference type="EMBL" id="MFH4982447.1"/>
    </source>
</evidence>
<protein>
    <submittedName>
        <fullName evidence="1">Uncharacterized protein</fullName>
    </submittedName>
</protein>
<name>A0ABD6F096_9BILA</name>
<keyword evidence="2" id="KW-1185">Reference proteome</keyword>
<reference evidence="1 2" key="1">
    <citation type="submission" date="2024-08" db="EMBL/GenBank/DDBJ databases">
        <title>Gnathostoma spinigerum genome.</title>
        <authorList>
            <person name="Gonzalez-Bertolin B."/>
            <person name="Monzon S."/>
            <person name="Zaballos A."/>
            <person name="Jimenez P."/>
            <person name="Dekumyoy P."/>
            <person name="Varona S."/>
            <person name="Cuesta I."/>
            <person name="Sumanam S."/>
            <person name="Adisakwattana P."/>
            <person name="Gasser R.B."/>
            <person name="Hernandez-Gonzalez A."/>
            <person name="Young N.D."/>
            <person name="Perteguer M.J."/>
        </authorList>
    </citation>
    <scope>NUCLEOTIDE SEQUENCE [LARGE SCALE GENOMIC DNA]</scope>
    <source>
        <strain evidence="1">AL3</strain>
        <tissue evidence="1">Liver</tissue>
    </source>
</reference>
<accession>A0ABD6F096</accession>
<sequence length="97" mass="11027">MPDFSGLLLGRIKTNLFVAKYVRHRELFYCLPVSVYPTNVIASLKLSLLRKPSRLQEHCIVSINGPSVLLVHPVNGGFLYGTWSYFQENMVNMSRSP</sequence>
<proteinExistence type="predicted"/>